<comment type="caution">
    <text evidence="2">The sequence shown here is derived from an EMBL/GenBank/DDBJ whole genome shotgun (WGS) entry which is preliminary data.</text>
</comment>
<name>A0A662YQV9_ACIRT</name>
<protein>
    <submittedName>
        <fullName evidence="2">Uncharacterized protein</fullName>
    </submittedName>
</protein>
<evidence type="ECO:0000313" key="3">
    <source>
        <dbReference type="Proteomes" id="UP000289886"/>
    </source>
</evidence>
<accession>A0A662YQV9</accession>
<sequence length="104" mass="11652">MEPLSIKEEWLGHRETNNALERVIQGKEDFVRELAWMEEQAKTSRAPCQIPGARRDRRPPKLTAATVQRGGEARGEQCLSMAHSPGGRTIPPRALRHSPRSCGI</sequence>
<feature type="compositionally biased region" description="Basic residues" evidence="1">
    <location>
        <begin position="94"/>
        <end position="104"/>
    </location>
</feature>
<keyword evidence="3" id="KW-1185">Reference proteome</keyword>
<reference evidence="2 3" key="1">
    <citation type="submission" date="2019-01" db="EMBL/GenBank/DDBJ databases">
        <title>Draft Genome and Complete Hox-Cluster Characterization of the Sterlet Sturgeon (Acipenser ruthenus).</title>
        <authorList>
            <person name="Wei Q."/>
        </authorList>
    </citation>
    <scope>NUCLEOTIDE SEQUENCE [LARGE SCALE GENOMIC DNA]</scope>
    <source>
        <strain evidence="2">WHYD16114868_AA</strain>
        <tissue evidence="2">Blood</tissue>
    </source>
</reference>
<evidence type="ECO:0000256" key="1">
    <source>
        <dbReference type="SAM" id="MobiDB-lite"/>
    </source>
</evidence>
<dbReference type="Proteomes" id="UP000289886">
    <property type="component" value="Unassembled WGS sequence"/>
</dbReference>
<dbReference type="AlphaFoldDB" id="A0A662YQV9"/>
<proteinExistence type="predicted"/>
<gene>
    <name evidence="2" type="ORF">EOD39_12407</name>
</gene>
<evidence type="ECO:0000313" key="2">
    <source>
        <dbReference type="EMBL" id="RXM98947.1"/>
    </source>
</evidence>
<feature type="region of interest" description="Disordered" evidence="1">
    <location>
        <begin position="41"/>
        <end position="104"/>
    </location>
</feature>
<organism evidence="2 3">
    <name type="scientific">Acipenser ruthenus</name>
    <name type="common">Sterlet sturgeon</name>
    <dbReference type="NCBI Taxonomy" id="7906"/>
    <lineage>
        <taxon>Eukaryota</taxon>
        <taxon>Metazoa</taxon>
        <taxon>Chordata</taxon>
        <taxon>Craniata</taxon>
        <taxon>Vertebrata</taxon>
        <taxon>Euteleostomi</taxon>
        <taxon>Actinopterygii</taxon>
        <taxon>Chondrostei</taxon>
        <taxon>Acipenseriformes</taxon>
        <taxon>Acipenseridae</taxon>
        <taxon>Acipenser</taxon>
    </lineage>
</organism>
<dbReference type="EMBL" id="SCEB01000512">
    <property type="protein sequence ID" value="RXM98947.1"/>
    <property type="molecule type" value="Genomic_DNA"/>
</dbReference>